<evidence type="ECO:0000313" key="2">
    <source>
        <dbReference type="Proteomes" id="UP000024635"/>
    </source>
</evidence>
<protein>
    <submittedName>
        <fullName evidence="1">Uncharacterized protein</fullName>
    </submittedName>
</protein>
<dbReference type="Proteomes" id="UP000024635">
    <property type="component" value="Unassembled WGS sequence"/>
</dbReference>
<evidence type="ECO:0000313" key="1">
    <source>
        <dbReference type="EMBL" id="EYC10032.1"/>
    </source>
</evidence>
<sequence length="70" mass="7897">MLTVSQLMNGKRSPRMPLFSFDTGSKTLSEVAAIGTQVVEVQLIPIFSEVHFKLIQLPRKLWASPCFGYR</sequence>
<name>A0A016U5F0_9BILA</name>
<proteinExistence type="predicted"/>
<dbReference type="AlphaFoldDB" id="A0A016U5F0"/>
<organism evidence="1 2">
    <name type="scientific">Ancylostoma ceylanicum</name>
    <dbReference type="NCBI Taxonomy" id="53326"/>
    <lineage>
        <taxon>Eukaryota</taxon>
        <taxon>Metazoa</taxon>
        <taxon>Ecdysozoa</taxon>
        <taxon>Nematoda</taxon>
        <taxon>Chromadorea</taxon>
        <taxon>Rhabditida</taxon>
        <taxon>Rhabditina</taxon>
        <taxon>Rhabditomorpha</taxon>
        <taxon>Strongyloidea</taxon>
        <taxon>Ancylostomatidae</taxon>
        <taxon>Ancylostomatinae</taxon>
        <taxon>Ancylostoma</taxon>
    </lineage>
</organism>
<dbReference type="EMBL" id="JARK01001393">
    <property type="protein sequence ID" value="EYC10032.1"/>
    <property type="molecule type" value="Genomic_DNA"/>
</dbReference>
<reference evidence="2" key="1">
    <citation type="journal article" date="2015" name="Nat. Genet.">
        <title>The genome and transcriptome of the zoonotic hookworm Ancylostoma ceylanicum identify infection-specific gene families.</title>
        <authorList>
            <person name="Schwarz E.M."/>
            <person name="Hu Y."/>
            <person name="Antoshechkin I."/>
            <person name="Miller M.M."/>
            <person name="Sternberg P.W."/>
            <person name="Aroian R.V."/>
        </authorList>
    </citation>
    <scope>NUCLEOTIDE SEQUENCE</scope>
    <source>
        <strain evidence="2">HY135</strain>
    </source>
</reference>
<gene>
    <name evidence="1" type="primary">Acey_s0057.g2729</name>
    <name evidence="1" type="ORF">Y032_0057g2729</name>
</gene>
<keyword evidence="2" id="KW-1185">Reference proteome</keyword>
<comment type="caution">
    <text evidence="1">The sequence shown here is derived from an EMBL/GenBank/DDBJ whole genome shotgun (WGS) entry which is preliminary data.</text>
</comment>
<accession>A0A016U5F0</accession>